<keyword evidence="6" id="KW-0206">Cytoskeleton</keyword>
<accession>A0ABN7PHL0</accession>
<feature type="domain" description="Protein kinase" evidence="10">
    <location>
        <begin position="22"/>
        <end position="106"/>
    </location>
</feature>
<dbReference type="InterPro" id="IPR000719">
    <property type="entry name" value="Prot_kinase_dom"/>
</dbReference>
<dbReference type="EMBL" id="CAJPIN010056187">
    <property type="protein sequence ID" value="CAG2066587.1"/>
    <property type="molecule type" value="Genomic_DNA"/>
</dbReference>
<dbReference type="InterPro" id="IPR011009">
    <property type="entry name" value="Kinase-like_dom_sf"/>
</dbReference>
<feature type="non-terminal residue" evidence="11">
    <location>
        <position position="106"/>
    </location>
</feature>
<evidence type="ECO:0000256" key="3">
    <source>
        <dbReference type="ARBA" id="ARBA00022490"/>
    </source>
</evidence>
<name>A0ABN7PHL0_TIMPD</name>
<keyword evidence="12" id="KW-1185">Reference proteome</keyword>
<comment type="caution">
    <text evidence="11">The sequence shown here is derived from an EMBL/GenBank/DDBJ whole genome shotgun (WGS) entry which is preliminary data.</text>
</comment>
<evidence type="ECO:0000256" key="6">
    <source>
        <dbReference type="ARBA" id="ARBA00023212"/>
    </source>
</evidence>
<evidence type="ECO:0000256" key="1">
    <source>
        <dbReference type="ARBA" id="ARBA00004245"/>
    </source>
</evidence>
<keyword evidence="7" id="KW-0966">Cell projection</keyword>
<keyword evidence="3" id="KW-0963">Cytoplasm</keyword>
<sequence length="106" mass="11899">MAKNSPESGLQLDQLPDPGDRYSLGQKIGTGVSADVYEATDNQAGKRVAVKVLSVERDALESYQEEYQVLRDLSHHPNLPDFYGIYLKKGKPRSGRDQLWFVMEVS</sequence>
<evidence type="ECO:0000256" key="7">
    <source>
        <dbReference type="ARBA" id="ARBA00023273"/>
    </source>
</evidence>
<dbReference type="PROSITE" id="PS00107">
    <property type="entry name" value="PROTEIN_KINASE_ATP"/>
    <property type="match status" value="1"/>
</dbReference>
<keyword evidence="5" id="KW-0009">Actin-binding</keyword>
<evidence type="ECO:0000313" key="12">
    <source>
        <dbReference type="Proteomes" id="UP001153148"/>
    </source>
</evidence>
<keyword evidence="4" id="KW-0677">Repeat</keyword>
<feature type="region of interest" description="Disordered" evidence="9">
    <location>
        <begin position="1"/>
        <end position="22"/>
    </location>
</feature>
<dbReference type="InterPro" id="IPR052409">
    <property type="entry name" value="Myosin-III_kinase_activity"/>
</dbReference>
<evidence type="ECO:0000256" key="4">
    <source>
        <dbReference type="ARBA" id="ARBA00022737"/>
    </source>
</evidence>
<comment type="subcellular location">
    <subcellularLocation>
        <location evidence="2">Cell projection</location>
    </subcellularLocation>
    <subcellularLocation>
        <location evidence="1">Cytoplasm</location>
        <location evidence="1">Cytoskeleton</location>
    </subcellularLocation>
</comment>
<reference evidence="11" key="1">
    <citation type="submission" date="2021-03" db="EMBL/GenBank/DDBJ databases">
        <authorList>
            <person name="Tran Van P."/>
        </authorList>
    </citation>
    <scope>NUCLEOTIDE SEQUENCE</scope>
</reference>
<gene>
    <name evidence="11" type="ORF">TPAB3V08_LOCUS13530</name>
</gene>
<proteinExistence type="predicted"/>
<dbReference type="PROSITE" id="PS50011">
    <property type="entry name" value="PROTEIN_KINASE_DOM"/>
    <property type="match status" value="1"/>
</dbReference>
<keyword evidence="8" id="KW-0067">ATP-binding</keyword>
<dbReference type="InterPro" id="IPR017441">
    <property type="entry name" value="Protein_kinase_ATP_BS"/>
</dbReference>
<protein>
    <recommendedName>
        <fullName evidence="10">Protein kinase domain-containing protein</fullName>
    </recommendedName>
</protein>
<evidence type="ECO:0000256" key="9">
    <source>
        <dbReference type="SAM" id="MobiDB-lite"/>
    </source>
</evidence>
<feature type="binding site" evidence="8">
    <location>
        <position position="51"/>
    </location>
    <ligand>
        <name>ATP</name>
        <dbReference type="ChEBI" id="CHEBI:30616"/>
    </ligand>
</feature>
<dbReference type="PANTHER" id="PTHR46256">
    <property type="entry name" value="AGAP011099-PA"/>
    <property type="match status" value="1"/>
</dbReference>
<evidence type="ECO:0000313" key="11">
    <source>
        <dbReference type="EMBL" id="CAG2066587.1"/>
    </source>
</evidence>
<dbReference type="Pfam" id="PF00069">
    <property type="entry name" value="Pkinase"/>
    <property type="match status" value="1"/>
</dbReference>
<evidence type="ECO:0000256" key="2">
    <source>
        <dbReference type="ARBA" id="ARBA00004316"/>
    </source>
</evidence>
<organism evidence="11 12">
    <name type="scientific">Timema podura</name>
    <name type="common">Walking stick</name>
    <dbReference type="NCBI Taxonomy" id="61482"/>
    <lineage>
        <taxon>Eukaryota</taxon>
        <taxon>Metazoa</taxon>
        <taxon>Ecdysozoa</taxon>
        <taxon>Arthropoda</taxon>
        <taxon>Hexapoda</taxon>
        <taxon>Insecta</taxon>
        <taxon>Pterygota</taxon>
        <taxon>Neoptera</taxon>
        <taxon>Polyneoptera</taxon>
        <taxon>Phasmatodea</taxon>
        <taxon>Timematodea</taxon>
        <taxon>Timematoidea</taxon>
        <taxon>Timematidae</taxon>
        <taxon>Timema</taxon>
    </lineage>
</organism>
<dbReference type="Proteomes" id="UP001153148">
    <property type="component" value="Unassembled WGS sequence"/>
</dbReference>
<keyword evidence="8" id="KW-0547">Nucleotide-binding</keyword>
<dbReference type="PANTHER" id="PTHR46256:SF2">
    <property type="entry name" value="NEITHER INACTIVATION NOR AFTERPOTENTIAL PROTEIN C"/>
    <property type="match status" value="1"/>
</dbReference>
<dbReference type="SUPFAM" id="SSF56112">
    <property type="entry name" value="Protein kinase-like (PK-like)"/>
    <property type="match status" value="1"/>
</dbReference>
<evidence type="ECO:0000256" key="8">
    <source>
        <dbReference type="PROSITE-ProRule" id="PRU10141"/>
    </source>
</evidence>
<dbReference type="Gene3D" id="3.30.200.20">
    <property type="entry name" value="Phosphorylase Kinase, domain 1"/>
    <property type="match status" value="1"/>
</dbReference>
<evidence type="ECO:0000259" key="10">
    <source>
        <dbReference type="PROSITE" id="PS50011"/>
    </source>
</evidence>
<evidence type="ECO:0000256" key="5">
    <source>
        <dbReference type="ARBA" id="ARBA00023203"/>
    </source>
</evidence>